<dbReference type="Proteomes" id="UP000831607">
    <property type="component" value="Chromosome"/>
</dbReference>
<keyword evidence="7" id="KW-0653">Protein transport</keyword>
<keyword evidence="7" id="KW-0813">Transport</keyword>
<evidence type="ECO:0000313" key="9">
    <source>
        <dbReference type="EMBL" id="UOD49247.1"/>
    </source>
</evidence>
<evidence type="ECO:0000256" key="2">
    <source>
        <dbReference type="ARBA" id="ARBA00005811"/>
    </source>
</evidence>
<dbReference type="EMBL" id="CP063982">
    <property type="protein sequence ID" value="UOD49247.1"/>
    <property type="molecule type" value="Genomic_DNA"/>
</dbReference>
<accession>A0ABY4AG23</accession>
<dbReference type="PANTHER" id="PTHR30558:SF3">
    <property type="entry name" value="BIOPOLYMER TRANSPORT PROTEIN EXBD-RELATED"/>
    <property type="match status" value="1"/>
</dbReference>
<feature type="transmembrane region" description="Helical" evidence="8">
    <location>
        <begin position="16"/>
        <end position="36"/>
    </location>
</feature>
<dbReference type="Pfam" id="PF02472">
    <property type="entry name" value="ExbD"/>
    <property type="match status" value="1"/>
</dbReference>
<evidence type="ECO:0000256" key="7">
    <source>
        <dbReference type="RuleBase" id="RU003879"/>
    </source>
</evidence>
<evidence type="ECO:0000256" key="6">
    <source>
        <dbReference type="ARBA" id="ARBA00023136"/>
    </source>
</evidence>
<comment type="subcellular location">
    <subcellularLocation>
        <location evidence="1">Cell membrane</location>
        <topology evidence="1">Single-pass membrane protein</topology>
    </subcellularLocation>
    <subcellularLocation>
        <location evidence="7">Cell membrane</location>
        <topology evidence="7">Single-pass type II membrane protein</topology>
    </subcellularLocation>
</comment>
<keyword evidence="5 8" id="KW-1133">Transmembrane helix</keyword>
<gene>
    <name evidence="9" type="ORF">DHf2319_06970</name>
</gene>
<dbReference type="RefSeq" id="WP_243477366.1">
    <property type="nucleotide sequence ID" value="NZ_CP063982.1"/>
</dbReference>
<keyword evidence="3" id="KW-1003">Cell membrane</keyword>
<keyword evidence="10" id="KW-1185">Reference proteome</keyword>
<dbReference type="PANTHER" id="PTHR30558">
    <property type="entry name" value="EXBD MEMBRANE COMPONENT OF PMF-DRIVEN MACROMOLECULE IMPORT SYSTEM"/>
    <property type="match status" value="1"/>
</dbReference>
<proteinExistence type="inferred from homology"/>
<evidence type="ECO:0000256" key="5">
    <source>
        <dbReference type="ARBA" id="ARBA00022989"/>
    </source>
</evidence>
<keyword evidence="4 7" id="KW-0812">Transmembrane</keyword>
<organism evidence="9 10">
    <name type="scientific">Orrella daihaiensis</name>
    <dbReference type="NCBI Taxonomy" id="2782176"/>
    <lineage>
        <taxon>Bacteria</taxon>
        <taxon>Pseudomonadati</taxon>
        <taxon>Pseudomonadota</taxon>
        <taxon>Betaproteobacteria</taxon>
        <taxon>Burkholderiales</taxon>
        <taxon>Alcaligenaceae</taxon>
        <taxon>Orrella</taxon>
    </lineage>
</organism>
<evidence type="ECO:0000313" key="10">
    <source>
        <dbReference type="Proteomes" id="UP000831607"/>
    </source>
</evidence>
<comment type="similarity">
    <text evidence="2 7">Belongs to the ExbD/TolR family.</text>
</comment>
<evidence type="ECO:0000256" key="3">
    <source>
        <dbReference type="ARBA" id="ARBA00022475"/>
    </source>
</evidence>
<sequence length="135" mass="14300">MLIRRTSSSDDPDINFIPLIDVLLVIVIFLAVSTTFTQERVMEVLLPKALTQAEVPTAIELTISSEGQMAINDRVLPEITVQAIAAALSSVAKGEDVAVVIRADANATHQAVVTAMQAASRAGIQKLSFAAQVAD</sequence>
<protein>
    <submittedName>
        <fullName evidence="9">Biopolymer transporter ExbD</fullName>
    </submittedName>
</protein>
<name>A0ABY4AG23_9BURK</name>
<keyword evidence="6 8" id="KW-0472">Membrane</keyword>
<dbReference type="Gene3D" id="3.30.420.270">
    <property type="match status" value="1"/>
</dbReference>
<evidence type="ECO:0000256" key="4">
    <source>
        <dbReference type="ARBA" id="ARBA00022692"/>
    </source>
</evidence>
<reference evidence="9 10" key="1">
    <citation type="submission" date="2020-11" db="EMBL/GenBank/DDBJ databases">
        <title>Algicoccus daihaiensis sp.nov., isolated from Daihai Lake in Inner Mongolia.</title>
        <authorList>
            <person name="Kai J."/>
        </authorList>
    </citation>
    <scope>NUCLEOTIDE SEQUENCE [LARGE SCALE GENOMIC DNA]</scope>
    <source>
        <strain evidence="10">f23</strain>
    </source>
</reference>
<evidence type="ECO:0000256" key="1">
    <source>
        <dbReference type="ARBA" id="ARBA00004162"/>
    </source>
</evidence>
<dbReference type="InterPro" id="IPR003400">
    <property type="entry name" value="ExbD"/>
</dbReference>
<evidence type="ECO:0000256" key="8">
    <source>
        <dbReference type="SAM" id="Phobius"/>
    </source>
</evidence>